<feature type="region of interest" description="Disordered" evidence="1">
    <location>
        <begin position="84"/>
        <end position="139"/>
    </location>
</feature>
<feature type="compositionally biased region" description="Gly residues" evidence="1">
    <location>
        <begin position="95"/>
        <end position="113"/>
    </location>
</feature>
<organism evidence="2 3">
    <name type="scientific">Streptomyces bathyalis</name>
    <dbReference type="NCBI Taxonomy" id="2710756"/>
    <lineage>
        <taxon>Bacteria</taxon>
        <taxon>Bacillati</taxon>
        <taxon>Actinomycetota</taxon>
        <taxon>Actinomycetes</taxon>
        <taxon>Kitasatosporales</taxon>
        <taxon>Streptomycetaceae</taxon>
        <taxon>Streptomyces</taxon>
    </lineage>
</organism>
<keyword evidence="3" id="KW-1185">Reference proteome</keyword>
<dbReference type="AlphaFoldDB" id="A0A7T1T4L0"/>
<evidence type="ECO:0008006" key="4">
    <source>
        <dbReference type="Google" id="ProtNLM"/>
    </source>
</evidence>
<accession>A0A7T1T4L0</accession>
<protein>
    <recommendedName>
        <fullName evidence="4">Lipoprotein</fullName>
    </recommendedName>
</protein>
<dbReference type="EMBL" id="CP048882">
    <property type="protein sequence ID" value="QPP06271.1"/>
    <property type="molecule type" value="Genomic_DNA"/>
</dbReference>
<evidence type="ECO:0000313" key="3">
    <source>
        <dbReference type="Proteomes" id="UP000595046"/>
    </source>
</evidence>
<reference evidence="3" key="1">
    <citation type="submission" date="2020-02" db="EMBL/GenBank/DDBJ databases">
        <title>Streptomyces sp. ASO4wet.</title>
        <authorList>
            <person name="Risdian C."/>
            <person name="Landwehr W."/>
            <person name="Schupp P."/>
            <person name="Wink J."/>
        </authorList>
    </citation>
    <scope>NUCLEOTIDE SEQUENCE [LARGE SCALE GENOMIC DNA]</scope>
    <source>
        <strain evidence="3">ASO4wet</strain>
    </source>
</reference>
<dbReference type="Proteomes" id="UP000595046">
    <property type="component" value="Chromosome"/>
</dbReference>
<evidence type="ECO:0000313" key="2">
    <source>
        <dbReference type="EMBL" id="QPP06271.1"/>
    </source>
</evidence>
<gene>
    <name evidence="2" type="ORF">G4Z16_07515</name>
</gene>
<sequence length="182" mass="18182">MVAGTLSTLAPLGALTALVSGCSGSGSGTDAAQTAGLEKRLRHEATEQSLDLLARYDATADAHSGLADLLRPLRAATMRHAEMLSGQDDGKGGHGRNGNGGGKGGDGGPGTGKNGKHRKRRVPGDEKAALTELGDAERRTARARTAALVKAPPETARLLASLAAAGAAHAYLLGADGKDGGS</sequence>
<dbReference type="KEGG" id="sbat:G4Z16_07515"/>
<dbReference type="RefSeq" id="WP_197349969.1">
    <property type="nucleotide sequence ID" value="NZ_CP048882.1"/>
</dbReference>
<feature type="compositionally biased region" description="Basic and acidic residues" evidence="1">
    <location>
        <begin position="122"/>
        <end position="139"/>
    </location>
</feature>
<name>A0A7T1T4L0_9ACTN</name>
<evidence type="ECO:0000256" key="1">
    <source>
        <dbReference type="SAM" id="MobiDB-lite"/>
    </source>
</evidence>
<proteinExistence type="predicted"/>